<comment type="function">
    <text evidence="1">Accessory subunit of the mitochondrial membrane respiratory chain NADH dehydrogenase (Complex I), that is believed not to be involved in catalysis. Complex I functions in the transfer of electrons from NADH to the respiratory chain. The immediate electron acceptor for the enzyme is believed to be ubiquinone.</text>
</comment>
<gene>
    <name evidence="16" type="primary">NDUA7</name>
    <name evidence="16" type="ORF">TR102058</name>
</gene>
<accession>A0A0X3NIL3</accession>
<dbReference type="GO" id="GO:0005743">
    <property type="term" value="C:mitochondrial inner membrane"/>
    <property type="evidence" value="ECO:0007669"/>
    <property type="project" value="UniProtKB-SubCell"/>
</dbReference>
<keyword evidence="16" id="KW-0830">Ubiquinone</keyword>
<keyword evidence="7" id="KW-0679">Respiratory chain</keyword>
<evidence type="ECO:0000256" key="11">
    <source>
        <dbReference type="ARBA" id="ARBA00023128"/>
    </source>
</evidence>
<dbReference type="PANTHER" id="PTHR12485:SF1">
    <property type="entry name" value="NADH DEHYDROGENASE [UBIQUINONE] 1 ALPHA SUBCOMPLEX SUBUNIT 7"/>
    <property type="match status" value="1"/>
</dbReference>
<evidence type="ECO:0000256" key="4">
    <source>
        <dbReference type="ARBA" id="ARBA00011533"/>
    </source>
</evidence>
<dbReference type="InterPro" id="IPR009947">
    <property type="entry name" value="NDUA7"/>
</dbReference>
<keyword evidence="10" id="KW-0007">Acetylation</keyword>
<organism evidence="16">
    <name type="scientific">Schistocephalus solidus</name>
    <name type="common">Tapeworm</name>
    <dbReference type="NCBI Taxonomy" id="70667"/>
    <lineage>
        <taxon>Eukaryota</taxon>
        <taxon>Metazoa</taxon>
        <taxon>Spiralia</taxon>
        <taxon>Lophotrochozoa</taxon>
        <taxon>Platyhelminthes</taxon>
        <taxon>Cestoda</taxon>
        <taxon>Eucestoda</taxon>
        <taxon>Diphyllobothriidea</taxon>
        <taxon>Diphyllobothriidae</taxon>
        <taxon>Schistocephalus</taxon>
    </lineage>
</organism>
<evidence type="ECO:0000256" key="14">
    <source>
        <dbReference type="ARBA" id="ARBA00033401"/>
    </source>
</evidence>
<evidence type="ECO:0000256" key="12">
    <source>
        <dbReference type="ARBA" id="ARBA00023136"/>
    </source>
</evidence>
<proteinExistence type="inferred from homology"/>
<dbReference type="PANTHER" id="PTHR12485">
    <property type="entry name" value="NADH-UBIQUINONE OXIDOREDUCTASE SUBUNIT B"/>
    <property type="match status" value="1"/>
</dbReference>
<dbReference type="EMBL" id="GEEE01024075">
    <property type="protein sequence ID" value="JAP39150.1"/>
    <property type="molecule type" value="Transcribed_RNA"/>
</dbReference>
<evidence type="ECO:0000256" key="7">
    <source>
        <dbReference type="ARBA" id="ARBA00022660"/>
    </source>
</evidence>
<comment type="subunit">
    <text evidence="4">Complex I is composed of 45 different subunits.</text>
</comment>
<keyword evidence="8" id="KW-0999">Mitochondrion inner membrane</keyword>
<reference evidence="16" key="1">
    <citation type="submission" date="2016-01" db="EMBL/GenBank/DDBJ databases">
        <title>Reference transcriptome for the parasite Schistocephalus solidus: insights into the molecular evolution of parasitism.</title>
        <authorList>
            <person name="Hebert F.O."/>
            <person name="Grambauer S."/>
            <person name="Barber I."/>
            <person name="Landry C.R."/>
            <person name="Aubin-Horth N."/>
        </authorList>
    </citation>
    <scope>NUCLEOTIDE SEQUENCE</scope>
</reference>
<evidence type="ECO:0000313" key="16">
    <source>
        <dbReference type="EMBL" id="JAP39150.1"/>
    </source>
</evidence>
<keyword evidence="6" id="KW-0813">Transport</keyword>
<evidence type="ECO:0000256" key="1">
    <source>
        <dbReference type="ARBA" id="ARBA00003195"/>
    </source>
</evidence>
<evidence type="ECO:0000256" key="3">
    <source>
        <dbReference type="ARBA" id="ARBA00005482"/>
    </source>
</evidence>
<feature type="region of interest" description="Disordered" evidence="15">
    <location>
        <begin position="68"/>
        <end position="111"/>
    </location>
</feature>
<evidence type="ECO:0000256" key="15">
    <source>
        <dbReference type="SAM" id="MobiDB-lite"/>
    </source>
</evidence>
<dbReference type="EMBL" id="GEEE01013375">
    <property type="protein sequence ID" value="JAP49850.1"/>
    <property type="molecule type" value="Transcribed_RNA"/>
</dbReference>
<evidence type="ECO:0000256" key="6">
    <source>
        <dbReference type="ARBA" id="ARBA00022448"/>
    </source>
</evidence>
<evidence type="ECO:0000256" key="13">
    <source>
        <dbReference type="ARBA" id="ARBA00030360"/>
    </source>
</evidence>
<evidence type="ECO:0000256" key="5">
    <source>
        <dbReference type="ARBA" id="ARBA00016383"/>
    </source>
</evidence>
<dbReference type="AlphaFoldDB" id="A0A0X3NIL3"/>
<dbReference type="Pfam" id="PF07347">
    <property type="entry name" value="CI-B14_5a"/>
    <property type="match status" value="1"/>
</dbReference>
<evidence type="ECO:0000256" key="8">
    <source>
        <dbReference type="ARBA" id="ARBA00022792"/>
    </source>
</evidence>
<keyword evidence="9" id="KW-0249">Electron transport</keyword>
<comment type="subcellular location">
    <subcellularLocation>
        <location evidence="2">Mitochondrion inner membrane</location>
        <topology evidence="2">Peripheral membrane protein</topology>
        <orientation evidence="2">Matrix side</orientation>
    </subcellularLocation>
</comment>
<evidence type="ECO:0000256" key="10">
    <source>
        <dbReference type="ARBA" id="ARBA00022990"/>
    </source>
</evidence>
<dbReference type="GO" id="GO:0006120">
    <property type="term" value="P:mitochondrial electron transport, NADH to ubiquinone"/>
    <property type="evidence" value="ECO:0007669"/>
    <property type="project" value="TreeGrafter"/>
</dbReference>
<keyword evidence="11" id="KW-0496">Mitochondrion</keyword>
<evidence type="ECO:0000256" key="9">
    <source>
        <dbReference type="ARBA" id="ARBA00022982"/>
    </source>
</evidence>
<comment type="similarity">
    <text evidence="3">Belongs to the complex I NDUFA7 subunit family.</text>
</comment>
<sequence length="111" mass="12798">MAHRNFDRLTKFTAKIRDFFLMREYNNALRYADLQSKRTQPPPNLPMGVNHKLSENYYLTRDARREASPPSEIFISGPKRLGDGTSSSHVPVTGSDYTPGFKYEWDKKLSA</sequence>
<evidence type="ECO:0000256" key="2">
    <source>
        <dbReference type="ARBA" id="ARBA00004443"/>
    </source>
</evidence>
<protein>
    <recommendedName>
        <fullName evidence="5">NADH dehydrogenase [ubiquinone] 1 alpha subcomplex subunit 7</fullName>
    </recommendedName>
    <alternativeName>
        <fullName evidence="14">Complex I-B14.5a</fullName>
    </alternativeName>
    <alternativeName>
        <fullName evidence="13">NADH-ubiquinone oxidoreductase subunit B14.5a</fullName>
    </alternativeName>
</protein>
<keyword evidence="12" id="KW-0472">Membrane</keyword>
<name>A0A0X3NIL3_SCHSO</name>